<dbReference type="InterPro" id="IPR015424">
    <property type="entry name" value="PyrdxlP-dep_Trfase"/>
</dbReference>
<dbReference type="PANTHER" id="PTHR13693:SF100">
    <property type="entry name" value="8-AMINO-7-OXONONANOATE SYNTHASE"/>
    <property type="match status" value="1"/>
</dbReference>
<dbReference type="PANTHER" id="PTHR13693">
    <property type="entry name" value="CLASS II AMINOTRANSFERASE/8-AMINO-7-OXONONANOATE SYNTHASE"/>
    <property type="match status" value="1"/>
</dbReference>
<reference evidence="5 6" key="1">
    <citation type="journal article" date="2012" name="Science">
        <title>Ecological populations of bacteria act as socially cohesive units of antibiotic production and resistance.</title>
        <authorList>
            <person name="Cordero O.X."/>
            <person name="Wildschutte H."/>
            <person name="Kirkup B."/>
            <person name="Proehl S."/>
            <person name="Ngo L."/>
            <person name="Hussain F."/>
            <person name="Le Roux F."/>
            <person name="Mincer T."/>
            <person name="Polz M.F."/>
        </authorList>
    </citation>
    <scope>NUCLEOTIDE SEQUENCE [LARGE SCALE GENOMIC DNA]</scope>
    <source>
        <strain evidence="5 6">FF-238</strain>
    </source>
</reference>
<evidence type="ECO:0000313" key="6">
    <source>
        <dbReference type="Proteomes" id="UP000094165"/>
    </source>
</evidence>
<dbReference type="AlphaFoldDB" id="A0A1E5D4E6"/>
<dbReference type="GO" id="GO:0009102">
    <property type="term" value="P:biotin biosynthetic process"/>
    <property type="evidence" value="ECO:0007669"/>
    <property type="project" value="TreeGrafter"/>
</dbReference>
<protein>
    <submittedName>
        <fullName evidence="5">CAI-1 autoinducer synthase</fullName>
    </submittedName>
</protein>
<evidence type="ECO:0000256" key="1">
    <source>
        <dbReference type="ARBA" id="ARBA00001933"/>
    </source>
</evidence>
<proteinExistence type="predicted"/>
<dbReference type="InterPro" id="IPR050087">
    <property type="entry name" value="AON_synthase_class-II"/>
</dbReference>
<name>A0A1E5D4E6_9VIBR</name>
<evidence type="ECO:0000256" key="3">
    <source>
        <dbReference type="ARBA" id="ARBA00022898"/>
    </source>
</evidence>
<gene>
    <name evidence="5" type="ORF">A130_13270</name>
</gene>
<keyword evidence="2" id="KW-0808">Transferase</keyword>
<feature type="domain" description="Aminotransferase class I/classII large" evidence="4">
    <location>
        <begin position="46"/>
        <end position="378"/>
    </location>
</feature>
<dbReference type="Gene3D" id="3.90.1150.10">
    <property type="entry name" value="Aspartate Aminotransferase, domain 1"/>
    <property type="match status" value="1"/>
</dbReference>
<organism evidence="5 6">
    <name type="scientific">Vibrio genomosp. F6 str. FF-238</name>
    <dbReference type="NCBI Taxonomy" id="1191298"/>
    <lineage>
        <taxon>Bacteria</taxon>
        <taxon>Pseudomonadati</taxon>
        <taxon>Pseudomonadota</taxon>
        <taxon>Gammaproteobacteria</taxon>
        <taxon>Vibrionales</taxon>
        <taxon>Vibrionaceae</taxon>
        <taxon>Vibrio</taxon>
    </lineage>
</organism>
<dbReference type="InterPro" id="IPR015422">
    <property type="entry name" value="PyrdxlP-dep_Trfase_small"/>
</dbReference>
<dbReference type="GO" id="GO:0008710">
    <property type="term" value="F:8-amino-7-oxononanoate synthase activity"/>
    <property type="evidence" value="ECO:0007669"/>
    <property type="project" value="TreeGrafter"/>
</dbReference>
<dbReference type="Pfam" id="PF00155">
    <property type="entry name" value="Aminotran_1_2"/>
    <property type="match status" value="1"/>
</dbReference>
<dbReference type="GO" id="GO:0030170">
    <property type="term" value="F:pyridoxal phosphate binding"/>
    <property type="evidence" value="ECO:0007669"/>
    <property type="project" value="InterPro"/>
</dbReference>
<dbReference type="Proteomes" id="UP000094165">
    <property type="component" value="Unassembled WGS sequence"/>
</dbReference>
<comment type="caution">
    <text evidence="5">The sequence shown here is derived from an EMBL/GenBank/DDBJ whole genome shotgun (WGS) entry which is preliminary data.</text>
</comment>
<dbReference type="SUPFAM" id="SSF53383">
    <property type="entry name" value="PLP-dependent transferases"/>
    <property type="match status" value="1"/>
</dbReference>
<keyword evidence="6" id="KW-1185">Reference proteome</keyword>
<dbReference type="InterPro" id="IPR004839">
    <property type="entry name" value="Aminotransferase_I/II_large"/>
</dbReference>
<dbReference type="Gene3D" id="3.40.640.10">
    <property type="entry name" value="Type I PLP-dependent aspartate aminotransferase-like (Major domain)"/>
    <property type="match status" value="1"/>
</dbReference>
<accession>A0A1E5D4E6</accession>
<dbReference type="RefSeq" id="WP_017051867.1">
    <property type="nucleotide sequence ID" value="NZ_AJYW02000048.1"/>
</dbReference>
<sequence length="394" mass="43916">MQKPNSVKPLPTKIENKLDRYLSDNIKPRVNGKHLVLGNIPDIDSIFLQSNDYLSLSGNQKLKDKHITAIQEHNESVVMSGVFLQNESDIPSFQSNLAKYVGFADCNICQSGWDANIGLLQTICEQDTKVYIDFFAHMSLWEGARIAGADIYPFIHNSVRHLKKLVKRHGPGIILVDSIYSIRGSVTPLQEIVEIAEEFECAIVVDESHSLGVIGQSGRGLVHSLNLSHKVDFITVSLAKTFAYRAGAVLSHGKLSQCLPFISNPAIFSSALLPHELDRLDATLDIIIESDVQRANLFSMSEKLRNALRSLGFNIGSETQIISLETGDEVNTEKVRDFFYNNGVIGSVFCSPATLKSKNNFRFSLHSKLNEHDINKIIHVCDMAINNDELYFLD</sequence>
<evidence type="ECO:0000259" key="4">
    <source>
        <dbReference type="Pfam" id="PF00155"/>
    </source>
</evidence>
<dbReference type="InterPro" id="IPR015421">
    <property type="entry name" value="PyrdxlP-dep_Trfase_major"/>
</dbReference>
<evidence type="ECO:0000256" key="2">
    <source>
        <dbReference type="ARBA" id="ARBA00022679"/>
    </source>
</evidence>
<dbReference type="NCBIfam" id="NF005526">
    <property type="entry name" value="PRK07179.1"/>
    <property type="match status" value="1"/>
</dbReference>
<keyword evidence="3" id="KW-0663">Pyridoxal phosphate</keyword>
<dbReference type="EMBL" id="AJYW02000048">
    <property type="protein sequence ID" value="OEE78445.1"/>
    <property type="molecule type" value="Genomic_DNA"/>
</dbReference>
<comment type="cofactor">
    <cofactor evidence="1">
        <name>pyridoxal 5'-phosphate</name>
        <dbReference type="ChEBI" id="CHEBI:597326"/>
    </cofactor>
</comment>
<evidence type="ECO:0000313" key="5">
    <source>
        <dbReference type="EMBL" id="OEE78445.1"/>
    </source>
</evidence>